<dbReference type="Pfam" id="PF07681">
    <property type="entry name" value="DoxX"/>
    <property type="match status" value="1"/>
</dbReference>
<keyword evidence="9" id="KW-1185">Reference proteome</keyword>
<organism evidence="8 9">
    <name type="scientific">Pseudaeromonas sharmana</name>
    <dbReference type="NCBI Taxonomy" id="328412"/>
    <lineage>
        <taxon>Bacteria</taxon>
        <taxon>Pseudomonadati</taxon>
        <taxon>Pseudomonadota</taxon>
        <taxon>Gammaproteobacteria</taxon>
        <taxon>Aeromonadales</taxon>
        <taxon>Aeromonadaceae</taxon>
        <taxon>Pseudaeromonas</taxon>
    </lineage>
</organism>
<evidence type="ECO:0000256" key="3">
    <source>
        <dbReference type="ARBA" id="ARBA00022475"/>
    </source>
</evidence>
<evidence type="ECO:0000256" key="2">
    <source>
        <dbReference type="ARBA" id="ARBA00006679"/>
    </source>
</evidence>
<dbReference type="InterPro" id="IPR032808">
    <property type="entry name" value="DoxX"/>
</dbReference>
<gene>
    <name evidence="8" type="ORF">ACFOSS_12830</name>
</gene>
<evidence type="ECO:0000256" key="1">
    <source>
        <dbReference type="ARBA" id="ARBA00004651"/>
    </source>
</evidence>
<dbReference type="EMBL" id="JBHSAF010000014">
    <property type="protein sequence ID" value="MFC3914347.1"/>
    <property type="molecule type" value="Genomic_DNA"/>
</dbReference>
<name>A0ABV8CQA1_9GAMM</name>
<dbReference type="PANTHER" id="PTHR33452:SF1">
    <property type="entry name" value="INNER MEMBRANE PROTEIN YPHA-RELATED"/>
    <property type="match status" value="1"/>
</dbReference>
<evidence type="ECO:0000256" key="5">
    <source>
        <dbReference type="ARBA" id="ARBA00022989"/>
    </source>
</evidence>
<reference evidence="9" key="1">
    <citation type="journal article" date="2019" name="Int. J. Syst. Evol. Microbiol.">
        <title>The Global Catalogue of Microorganisms (GCM) 10K type strain sequencing project: providing services to taxonomists for standard genome sequencing and annotation.</title>
        <authorList>
            <consortium name="The Broad Institute Genomics Platform"/>
            <consortium name="The Broad Institute Genome Sequencing Center for Infectious Disease"/>
            <person name="Wu L."/>
            <person name="Ma J."/>
        </authorList>
    </citation>
    <scope>NUCLEOTIDE SEQUENCE [LARGE SCALE GENOMIC DNA]</scope>
    <source>
        <strain evidence="9">CCUG 54939</strain>
    </source>
</reference>
<evidence type="ECO:0000256" key="6">
    <source>
        <dbReference type="ARBA" id="ARBA00023136"/>
    </source>
</evidence>
<dbReference type="RefSeq" id="WP_377153122.1">
    <property type="nucleotide sequence ID" value="NZ_JBHSAF010000014.1"/>
</dbReference>
<evidence type="ECO:0000313" key="9">
    <source>
        <dbReference type="Proteomes" id="UP001595692"/>
    </source>
</evidence>
<comment type="subcellular location">
    <subcellularLocation>
        <location evidence="1">Cell membrane</location>
        <topology evidence="1">Multi-pass membrane protein</topology>
    </subcellularLocation>
</comment>
<feature type="transmembrane region" description="Helical" evidence="7">
    <location>
        <begin position="142"/>
        <end position="162"/>
    </location>
</feature>
<keyword evidence="3" id="KW-1003">Cell membrane</keyword>
<keyword evidence="6 7" id="KW-0472">Membrane</keyword>
<dbReference type="PANTHER" id="PTHR33452">
    <property type="entry name" value="OXIDOREDUCTASE CATD-RELATED"/>
    <property type="match status" value="1"/>
</dbReference>
<comment type="caution">
    <text evidence="8">The sequence shown here is derived from an EMBL/GenBank/DDBJ whole genome shotgun (WGS) entry which is preliminary data.</text>
</comment>
<sequence>MNGTTRPEPLAARPIASVIRMLLQSCQRIPDSVIALLARFSIAAIFWQSGQTKVEGWAIDLFSGTLQLGWPRLSDGAVYLFREEYRLPLLEPELAALLAATAEHLFPLLLLLGLGTRLAACGLLIMTLVIQVLVYPDAYATHGVWAACLLFLLARGPGVVSVDQWLVRQWQRQAQCRR</sequence>
<keyword evidence="4 7" id="KW-0812">Transmembrane</keyword>
<keyword evidence="5 7" id="KW-1133">Transmembrane helix</keyword>
<evidence type="ECO:0000256" key="4">
    <source>
        <dbReference type="ARBA" id="ARBA00022692"/>
    </source>
</evidence>
<accession>A0ABV8CQA1</accession>
<dbReference type="Proteomes" id="UP001595692">
    <property type="component" value="Unassembled WGS sequence"/>
</dbReference>
<feature type="transmembrane region" description="Helical" evidence="7">
    <location>
        <begin position="118"/>
        <end position="136"/>
    </location>
</feature>
<dbReference type="InterPro" id="IPR051907">
    <property type="entry name" value="DoxX-like_oxidoreductase"/>
</dbReference>
<proteinExistence type="inferred from homology"/>
<evidence type="ECO:0000256" key="7">
    <source>
        <dbReference type="SAM" id="Phobius"/>
    </source>
</evidence>
<protein>
    <submittedName>
        <fullName evidence="8">DoxX family protein</fullName>
    </submittedName>
</protein>
<comment type="similarity">
    <text evidence="2">Belongs to the DoxX family.</text>
</comment>
<evidence type="ECO:0000313" key="8">
    <source>
        <dbReference type="EMBL" id="MFC3914347.1"/>
    </source>
</evidence>